<dbReference type="OrthoDB" id="140919at2"/>
<dbReference type="RefSeq" id="WP_129622774.1">
    <property type="nucleotide sequence ID" value="NZ_LR215043.1"/>
</dbReference>
<name>A0A449B9R8_9BACT</name>
<reference evidence="4 5" key="1">
    <citation type="submission" date="2019-01" db="EMBL/GenBank/DDBJ databases">
        <authorList>
            <consortium name="Pathogen Informatics"/>
        </authorList>
    </citation>
    <scope>NUCLEOTIDE SEQUENCE [LARGE SCALE GENOMIC DNA]</scope>
    <source>
        <strain evidence="4 5">NCTC10184</strain>
    </source>
</reference>
<dbReference type="Proteomes" id="UP000290876">
    <property type="component" value="Chromosome"/>
</dbReference>
<protein>
    <submittedName>
        <fullName evidence="4">Glucose-6-phosphate isomerase</fullName>
        <ecNumber evidence="4">5.3.1.9</ecNumber>
    </submittedName>
</protein>
<evidence type="ECO:0000256" key="2">
    <source>
        <dbReference type="ARBA" id="ARBA00023152"/>
    </source>
</evidence>
<evidence type="ECO:0000256" key="3">
    <source>
        <dbReference type="ARBA" id="ARBA00023235"/>
    </source>
</evidence>
<dbReference type="InterPro" id="IPR001672">
    <property type="entry name" value="G6P_Isomerase"/>
</dbReference>
<accession>A0A449B9R8</accession>
<dbReference type="KEGG" id="mcob:NCTC10184_00129"/>
<dbReference type="Gene3D" id="3.40.50.10490">
    <property type="entry name" value="Glucose-6-phosphate isomerase like protein, domain 1"/>
    <property type="match status" value="2"/>
</dbReference>
<keyword evidence="3 4" id="KW-0413">Isomerase</keyword>
<proteinExistence type="predicted"/>
<dbReference type="AlphaFoldDB" id="A0A449B9R8"/>
<dbReference type="EC" id="5.3.1.9" evidence="4"/>
<dbReference type="PANTHER" id="PTHR11469">
    <property type="entry name" value="GLUCOSE-6-PHOSPHATE ISOMERASE"/>
    <property type="match status" value="1"/>
</dbReference>
<dbReference type="GO" id="GO:0051156">
    <property type="term" value="P:glucose 6-phosphate metabolic process"/>
    <property type="evidence" value="ECO:0007669"/>
    <property type="project" value="TreeGrafter"/>
</dbReference>
<dbReference type="GO" id="GO:0005829">
    <property type="term" value="C:cytosol"/>
    <property type="evidence" value="ECO:0007669"/>
    <property type="project" value="TreeGrafter"/>
</dbReference>
<sequence length="424" mass="48275">MKKYLEVQFHHTTPIAKVQRVLQKLELLKTHILTTPTTTKNLFGWIDLASSPLDSLLVEHMQSIYKTWLDDGVEVVVIIGTASAYLTTKAIYDLLPVDKFHRKIQLMFVGHAVTTERLIADLNLLGNRKFAINVISKSGSSVEPFVVFREFRKRLESQVGSNNARKYIVITTDFERGFLLTLAQKQNYQVLRIPNTLTARFSAFTCVTLFPLLLAGYDIFTFFAGAQQATQEFKTTAGFANPILVYLANRTVLADEYKVDLFCAVETQYQKFLEWIVLLFEETETKGNHGLFSANTLLAHNFKYATHTFGTQIRAQSATTSSALDVLTYYQKEYAHKDLYINKEKPFSVDWELLQAKLASQLLPVKSFELITFTLAKLDLETLGYLLQFLYFAATLNGLLNDVDPFNQSAVEVFKNNLLKSFDK</sequence>
<dbReference type="InterPro" id="IPR046348">
    <property type="entry name" value="SIS_dom_sf"/>
</dbReference>
<dbReference type="EMBL" id="LR215043">
    <property type="protein sequence ID" value="VEU77916.1"/>
    <property type="molecule type" value="Genomic_DNA"/>
</dbReference>
<evidence type="ECO:0000313" key="5">
    <source>
        <dbReference type="Proteomes" id="UP000290876"/>
    </source>
</evidence>
<dbReference type="GO" id="GO:0006096">
    <property type="term" value="P:glycolytic process"/>
    <property type="evidence" value="ECO:0007669"/>
    <property type="project" value="UniProtKB-KW"/>
</dbReference>
<organism evidence="4 5">
    <name type="scientific">Mycoplasmopsis columbinasalis</name>
    <dbReference type="NCBI Taxonomy" id="114880"/>
    <lineage>
        <taxon>Bacteria</taxon>
        <taxon>Bacillati</taxon>
        <taxon>Mycoplasmatota</taxon>
        <taxon>Mycoplasmoidales</taxon>
        <taxon>Metamycoplasmataceae</taxon>
        <taxon>Mycoplasmopsis</taxon>
    </lineage>
</organism>
<dbReference type="InterPro" id="IPR018189">
    <property type="entry name" value="Phosphoglucose_isomerase_CS"/>
</dbReference>
<dbReference type="GO" id="GO:0004347">
    <property type="term" value="F:glucose-6-phosphate isomerase activity"/>
    <property type="evidence" value="ECO:0007669"/>
    <property type="project" value="UniProtKB-EC"/>
</dbReference>
<keyword evidence="1" id="KW-0312">Gluconeogenesis</keyword>
<dbReference type="PROSITE" id="PS00174">
    <property type="entry name" value="P_GLUCOSE_ISOMERASE_2"/>
    <property type="match status" value="1"/>
</dbReference>
<evidence type="ECO:0000256" key="1">
    <source>
        <dbReference type="ARBA" id="ARBA00022432"/>
    </source>
</evidence>
<gene>
    <name evidence="4" type="primary">pgi</name>
    <name evidence="4" type="ORF">NCTC10184_00129</name>
</gene>
<dbReference type="GO" id="GO:0048029">
    <property type="term" value="F:monosaccharide binding"/>
    <property type="evidence" value="ECO:0007669"/>
    <property type="project" value="TreeGrafter"/>
</dbReference>
<keyword evidence="5" id="KW-1185">Reference proteome</keyword>
<evidence type="ECO:0000313" key="4">
    <source>
        <dbReference type="EMBL" id="VEU77916.1"/>
    </source>
</evidence>
<dbReference type="PROSITE" id="PS51463">
    <property type="entry name" value="P_GLUCOSE_ISOMERASE_3"/>
    <property type="match status" value="1"/>
</dbReference>
<dbReference type="GO" id="GO:0097367">
    <property type="term" value="F:carbohydrate derivative binding"/>
    <property type="evidence" value="ECO:0007669"/>
    <property type="project" value="InterPro"/>
</dbReference>
<dbReference type="GO" id="GO:0006094">
    <property type="term" value="P:gluconeogenesis"/>
    <property type="evidence" value="ECO:0007669"/>
    <property type="project" value="UniProtKB-KW"/>
</dbReference>
<keyword evidence="2" id="KW-0324">Glycolysis</keyword>
<dbReference type="SUPFAM" id="SSF53697">
    <property type="entry name" value="SIS domain"/>
    <property type="match status" value="1"/>
</dbReference>
<dbReference type="PANTHER" id="PTHR11469:SF1">
    <property type="entry name" value="GLUCOSE-6-PHOSPHATE ISOMERASE"/>
    <property type="match status" value="1"/>
</dbReference>